<sequence length="352" mass="39749">MSSNKYALVPTQGDFNNYQYRTPPQTAVILHPMTPTQGHFNYRQKTPPQTAAVLHPGAKGGMHLEHDMENQAAAFLEVAGSLHNNGASIFELIQEAFENVSTYSEEERSEIVDMARHQFNDLYKTTTTFMTEATANRLEKEKVLSIMHQKATRDQALLYMSREQQLCNTITLRDNTIMALNSTVSHMTLQIGLLRGEIEAFRADNKLLSRKADEGAKSTKALQALTTDLASKIRDLEKEKLHKNKESEAKVSMVNGMSKQFEASTKSMVNRLESEKSKSKHAEQRISELEAENKKLREIIQLKASCPPIEEPRTTDNDTSVATKINKIEPMKRKLAVLQQEIDDIVNNKTKT</sequence>
<dbReference type="RefSeq" id="XP_033396382.1">
    <property type="nucleotide sequence ID" value="XM_033543270.1"/>
</dbReference>
<name>A0A6A6B910_9PEZI</name>
<accession>A0A6A6B910</accession>
<reference evidence="2" key="1">
    <citation type="journal article" date="2020" name="Stud. Mycol.">
        <title>101 Dothideomycetes genomes: a test case for predicting lifestyles and emergence of pathogens.</title>
        <authorList>
            <person name="Haridas S."/>
            <person name="Albert R."/>
            <person name="Binder M."/>
            <person name="Bloem J."/>
            <person name="Labutti K."/>
            <person name="Salamov A."/>
            <person name="Andreopoulos B."/>
            <person name="Baker S."/>
            <person name="Barry K."/>
            <person name="Bills G."/>
            <person name="Bluhm B."/>
            <person name="Cannon C."/>
            <person name="Castanera R."/>
            <person name="Culley D."/>
            <person name="Daum C."/>
            <person name="Ezra D."/>
            <person name="Gonzalez J."/>
            <person name="Henrissat B."/>
            <person name="Kuo A."/>
            <person name="Liang C."/>
            <person name="Lipzen A."/>
            <person name="Lutzoni F."/>
            <person name="Magnuson J."/>
            <person name="Mondo S."/>
            <person name="Nolan M."/>
            <person name="Ohm R."/>
            <person name="Pangilinan J."/>
            <person name="Park H.-J."/>
            <person name="Ramirez L."/>
            <person name="Alfaro M."/>
            <person name="Sun H."/>
            <person name="Tritt A."/>
            <person name="Yoshinaga Y."/>
            <person name="Zwiers L.-H."/>
            <person name="Turgeon B."/>
            <person name="Goodwin S."/>
            <person name="Spatafora J."/>
            <person name="Crous P."/>
            <person name="Grigoriev I."/>
        </authorList>
    </citation>
    <scope>NUCLEOTIDE SEQUENCE</scope>
    <source>
        <strain evidence="2">CBS 121167</strain>
    </source>
</reference>
<dbReference type="EMBL" id="ML995489">
    <property type="protein sequence ID" value="KAF2140669.1"/>
    <property type="molecule type" value="Genomic_DNA"/>
</dbReference>
<organism evidence="2 3">
    <name type="scientific">Aplosporella prunicola CBS 121167</name>
    <dbReference type="NCBI Taxonomy" id="1176127"/>
    <lineage>
        <taxon>Eukaryota</taxon>
        <taxon>Fungi</taxon>
        <taxon>Dikarya</taxon>
        <taxon>Ascomycota</taxon>
        <taxon>Pezizomycotina</taxon>
        <taxon>Dothideomycetes</taxon>
        <taxon>Dothideomycetes incertae sedis</taxon>
        <taxon>Botryosphaeriales</taxon>
        <taxon>Aplosporellaceae</taxon>
        <taxon>Aplosporella</taxon>
    </lineage>
</organism>
<dbReference type="GeneID" id="54300767"/>
<protein>
    <submittedName>
        <fullName evidence="2">Uncharacterized protein</fullName>
    </submittedName>
</protein>
<dbReference type="Proteomes" id="UP000799438">
    <property type="component" value="Unassembled WGS sequence"/>
</dbReference>
<feature type="coiled-coil region" evidence="1">
    <location>
        <begin position="272"/>
        <end position="299"/>
    </location>
</feature>
<keyword evidence="3" id="KW-1185">Reference proteome</keyword>
<evidence type="ECO:0000313" key="2">
    <source>
        <dbReference type="EMBL" id="KAF2140669.1"/>
    </source>
</evidence>
<evidence type="ECO:0000313" key="3">
    <source>
        <dbReference type="Proteomes" id="UP000799438"/>
    </source>
</evidence>
<gene>
    <name evidence="2" type="ORF">K452DRAFT_309785</name>
</gene>
<evidence type="ECO:0000256" key="1">
    <source>
        <dbReference type="SAM" id="Coils"/>
    </source>
</evidence>
<keyword evidence="1" id="KW-0175">Coiled coil</keyword>
<proteinExistence type="predicted"/>
<dbReference type="AlphaFoldDB" id="A0A6A6B910"/>